<dbReference type="RefSeq" id="WP_106590534.1">
    <property type="nucleotide sequence ID" value="NZ_PYGI01000002.1"/>
</dbReference>
<evidence type="ECO:0000313" key="1">
    <source>
        <dbReference type="EMBL" id="PSL16328.1"/>
    </source>
</evidence>
<dbReference type="InterPro" id="IPR045179">
    <property type="entry name" value="YgfZ/GcvT"/>
</dbReference>
<dbReference type="OrthoDB" id="9796287at2"/>
<keyword evidence="2" id="KW-1185">Reference proteome</keyword>
<dbReference type="InterPro" id="IPR029043">
    <property type="entry name" value="GcvT/YgfZ_C"/>
</dbReference>
<sequence>MHAHWLTLLQQPGIQLADDRVISTPAHAQPTTLVPLTNACVISVSGPEAHKFLQGQLSCDLNTVNSTGSLPGAHCNIKGHIHSLYQVIHASDACYWLRTQSTMAADALALLKKYIMFSKAEAALEDDLLGIGLLGSGAAALAERLTEAFPGTALVRHSETLIELWCAADQLADLMAMAEAAAGIGCSNDWELAAVDAGIPELFPATREAFIPQMINLQVFEGVSFTKGCYTGQEIVTRLQHRGQLKRPMYLAEVETEQAPEAGTRLASASKENVGQIVRVAQCGDHRYRVLAVIVKDQAEQQSIHLESSAGPVLSMKALPYTLDPRLFESKR</sequence>
<dbReference type="Proteomes" id="UP000242133">
    <property type="component" value="Unassembled WGS sequence"/>
</dbReference>
<accession>A0A2P8F3N5</accession>
<dbReference type="InterPro" id="IPR017703">
    <property type="entry name" value="YgfZ/GCV_T_CS"/>
</dbReference>
<name>A0A2P8F3N5_9GAMM</name>
<proteinExistence type="predicted"/>
<dbReference type="PANTHER" id="PTHR22602:SF0">
    <property type="entry name" value="TRANSFERASE CAF17, MITOCHONDRIAL-RELATED"/>
    <property type="match status" value="1"/>
</dbReference>
<reference evidence="1 2" key="1">
    <citation type="submission" date="2018-03" db="EMBL/GenBank/DDBJ databases">
        <title>Genomic Encyclopedia of Archaeal and Bacterial Type Strains, Phase II (KMG-II): from individual species to whole genera.</title>
        <authorList>
            <person name="Goeker M."/>
        </authorList>
    </citation>
    <scope>NUCLEOTIDE SEQUENCE [LARGE SCALE GENOMIC DNA]</scope>
    <source>
        <strain evidence="1 2">DSM 17586</strain>
    </source>
</reference>
<gene>
    <name evidence="1" type="ORF">CLV44_102253</name>
</gene>
<dbReference type="AlphaFoldDB" id="A0A2P8F3N5"/>
<dbReference type="NCBIfam" id="TIGR03317">
    <property type="entry name" value="ygfZ_signature"/>
    <property type="match status" value="1"/>
</dbReference>
<protein>
    <submittedName>
        <fullName evidence="1">Uncharacterized protein</fullName>
    </submittedName>
</protein>
<comment type="caution">
    <text evidence="1">The sequence shown here is derived from an EMBL/GenBank/DDBJ whole genome shotgun (WGS) entry which is preliminary data.</text>
</comment>
<dbReference type="EMBL" id="PYGI01000002">
    <property type="protein sequence ID" value="PSL16328.1"/>
    <property type="molecule type" value="Genomic_DNA"/>
</dbReference>
<dbReference type="PANTHER" id="PTHR22602">
    <property type="entry name" value="TRANSFERASE CAF17, MITOCHONDRIAL-RELATED"/>
    <property type="match status" value="1"/>
</dbReference>
<dbReference type="Gene3D" id="2.40.30.160">
    <property type="match status" value="1"/>
</dbReference>
<evidence type="ECO:0000313" key="2">
    <source>
        <dbReference type="Proteomes" id="UP000242133"/>
    </source>
</evidence>
<dbReference type="GO" id="GO:0016226">
    <property type="term" value="P:iron-sulfur cluster assembly"/>
    <property type="evidence" value="ECO:0007669"/>
    <property type="project" value="TreeGrafter"/>
</dbReference>
<dbReference type="Gene3D" id="3.30.70.1400">
    <property type="entry name" value="Aminomethyltransferase beta-barrel domains"/>
    <property type="match status" value="1"/>
</dbReference>
<dbReference type="SUPFAM" id="SSF101790">
    <property type="entry name" value="Aminomethyltransferase beta-barrel domain"/>
    <property type="match status" value="1"/>
</dbReference>
<dbReference type="SUPFAM" id="SSF103025">
    <property type="entry name" value="Folate-binding domain"/>
    <property type="match status" value="1"/>
</dbReference>
<organism evidence="1 2">
    <name type="scientific">Marinobacterium halophilum</name>
    <dbReference type="NCBI Taxonomy" id="267374"/>
    <lineage>
        <taxon>Bacteria</taxon>
        <taxon>Pseudomonadati</taxon>
        <taxon>Pseudomonadota</taxon>
        <taxon>Gammaproteobacteria</taxon>
        <taxon>Oceanospirillales</taxon>
        <taxon>Oceanospirillaceae</taxon>
        <taxon>Marinobacterium</taxon>
    </lineage>
</organism>